<gene>
    <name evidence="2" type="ORF">NEICINOT_03919</name>
</gene>
<keyword evidence="1" id="KW-1133">Transmembrane helix</keyword>
<proteinExistence type="predicted"/>
<dbReference type="Proteomes" id="UP000003294">
    <property type="component" value="Unassembled WGS sequence"/>
</dbReference>
<keyword evidence="1" id="KW-0472">Membrane</keyword>
<dbReference type="EMBL" id="ACDY02000004">
    <property type="protein sequence ID" value="EEZ72083.1"/>
    <property type="molecule type" value="Genomic_DNA"/>
</dbReference>
<reference evidence="2 3" key="1">
    <citation type="submission" date="2009-10" db="EMBL/GenBank/DDBJ databases">
        <authorList>
            <person name="Weinstock G."/>
            <person name="Sodergren E."/>
            <person name="Clifton S."/>
            <person name="Fulton L."/>
            <person name="Fulton B."/>
            <person name="Courtney L."/>
            <person name="Fronick C."/>
            <person name="Harrison M."/>
            <person name="Strong C."/>
            <person name="Farmer C."/>
            <person name="Delahaunty K."/>
            <person name="Markovic C."/>
            <person name="Hall O."/>
            <person name="Minx P."/>
            <person name="Tomlinson C."/>
            <person name="Mitreva M."/>
            <person name="Nelson J."/>
            <person name="Hou S."/>
            <person name="Wollam A."/>
            <person name="Pepin K.H."/>
            <person name="Johnson M."/>
            <person name="Bhonagiri V."/>
            <person name="Nash W.E."/>
            <person name="Warren W."/>
            <person name="Chinwalla A."/>
            <person name="Mardis E.R."/>
            <person name="Wilson R.K."/>
        </authorList>
    </citation>
    <scope>NUCLEOTIDE SEQUENCE [LARGE SCALE GENOMIC DNA]</scope>
    <source>
        <strain evidence="2 3">ATCC 14685</strain>
    </source>
</reference>
<protein>
    <submittedName>
        <fullName evidence="2">Uncharacterized protein</fullName>
    </submittedName>
</protein>
<dbReference type="STRING" id="546262.NEICINOT_03919"/>
<keyword evidence="1" id="KW-0812">Transmembrane</keyword>
<dbReference type="AlphaFoldDB" id="D0W2N6"/>
<organism evidence="2 3">
    <name type="scientific">Neisseria cinerea ATCC 14685</name>
    <dbReference type="NCBI Taxonomy" id="546262"/>
    <lineage>
        <taxon>Bacteria</taxon>
        <taxon>Pseudomonadati</taxon>
        <taxon>Pseudomonadota</taxon>
        <taxon>Betaproteobacteria</taxon>
        <taxon>Neisseriales</taxon>
        <taxon>Neisseriaceae</taxon>
        <taxon>Neisseria</taxon>
    </lineage>
</organism>
<evidence type="ECO:0000313" key="3">
    <source>
        <dbReference type="Proteomes" id="UP000003294"/>
    </source>
</evidence>
<name>D0W2N6_NEICI</name>
<feature type="transmembrane region" description="Helical" evidence="1">
    <location>
        <begin position="12"/>
        <end position="32"/>
    </location>
</feature>
<evidence type="ECO:0000256" key="1">
    <source>
        <dbReference type="SAM" id="Phobius"/>
    </source>
</evidence>
<evidence type="ECO:0000313" key="2">
    <source>
        <dbReference type="EMBL" id="EEZ72083.1"/>
    </source>
</evidence>
<accession>D0W2N6</accession>
<sequence>MQNNVIRHVFGNYLFCAALLHFAVNLPILQSWQPAIIHTLYF</sequence>
<comment type="caution">
    <text evidence="2">The sequence shown here is derived from an EMBL/GenBank/DDBJ whole genome shotgun (WGS) entry which is preliminary data.</text>
</comment>